<dbReference type="Pfam" id="PF07681">
    <property type="entry name" value="DoxX"/>
    <property type="match status" value="1"/>
</dbReference>
<comment type="subcellular location">
    <subcellularLocation>
        <location evidence="1">Membrane</location>
        <topology evidence="1">Multi-pass membrane protein</topology>
    </subcellularLocation>
</comment>
<evidence type="ECO:0000256" key="5">
    <source>
        <dbReference type="SAM" id="Phobius"/>
    </source>
</evidence>
<evidence type="ECO:0000313" key="6">
    <source>
        <dbReference type="EMBL" id="MDQ0008414.1"/>
    </source>
</evidence>
<organism evidence="6 7">
    <name type="scientific">Luteibacter jiangsuensis</name>
    <dbReference type="NCBI Taxonomy" id="637577"/>
    <lineage>
        <taxon>Bacteria</taxon>
        <taxon>Pseudomonadati</taxon>
        <taxon>Pseudomonadota</taxon>
        <taxon>Gammaproteobacteria</taxon>
        <taxon>Lysobacterales</taxon>
        <taxon>Rhodanobacteraceae</taxon>
        <taxon>Luteibacter</taxon>
    </lineage>
</organism>
<feature type="transmembrane region" description="Helical" evidence="5">
    <location>
        <begin position="111"/>
        <end position="130"/>
    </location>
</feature>
<dbReference type="InterPro" id="IPR032808">
    <property type="entry name" value="DoxX"/>
</dbReference>
<dbReference type="Proteomes" id="UP001237737">
    <property type="component" value="Unassembled WGS sequence"/>
</dbReference>
<keyword evidence="7" id="KW-1185">Reference proteome</keyword>
<gene>
    <name evidence="6" type="ORF">J2T07_000573</name>
</gene>
<reference evidence="6 7" key="1">
    <citation type="submission" date="2023-07" db="EMBL/GenBank/DDBJ databases">
        <title>Sorghum-associated microbial communities from plants grown in Nebraska, USA.</title>
        <authorList>
            <person name="Schachtman D."/>
        </authorList>
    </citation>
    <scope>NUCLEOTIDE SEQUENCE [LARGE SCALE GENOMIC DNA]</scope>
    <source>
        <strain evidence="6 7">CC60</strain>
    </source>
</reference>
<name>A0ABT9STU1_9GAMM</name>
<dbReference type="EMBL" id="JAUSSK010000001">
    <property type="protein sequence ID" value="MDQ0008414.1"/>
    <property type="molecule type" value="Genomic_DNA"/>
</dbReference>
<evidence type="ECO:0000256" key="3">
    <source>
        <dbReference type="ARBA" id="ARBA00022989"/>
    </source>
</evidence>
<dbReference type="RefSeq" id="WP_306847061.1">
    <property type="nucleotide sequence ID" value="NZ_JAUSSK010000001.1"/>
</dbReference>
<evidence type="ECO:0000256" key="1">
    <source>
        <dbReference type="ARBA" id="ARBA00004141"/>
    </source>
</evidence>
<accession>A0ABT9STU1</accession>
<feature type="transmembrane region" description="Helical" evidence="5">
    <location>
        <begin position="77"/>
        <end position="99"/>
    </location>
</feature>
<evidence type="ECO:0000256" key="4">
    <source>
        <dbReference type="ARBA" id="ARBA00023136"/>
    </source>
</evidence>
<evidence type="ECO:0000313" key="7">
    <source>
        <dbReference type="Proteomes" id="UP001237737"/>
    </source>
</evidence>
<evidence type="ECO:0000256" key="2">
    <source>
        <dbReference type="ARBA" id="ARBA00022692"/>
    </source>
</evidence>
<feature type="transmembrane region" description="Helical" evidence="5">
    <location>
        <begin position="52"/>
        <end position="70"/>
    </location>
</feature>
<sequence>MSTLERMVHRPVVRWLALLALCSAYIQGSVCKIVDFPSAIGEMRHFGMAPPTLFAVGVIVFELVCSAAILSGRLRWLGALALAVFTIAATFVANAWWSLPPGPEQSMSMNGFFEHIGLAGAFVLVAWMDLGRKTRDG</sequence>
<protein>
    <submittedName>
        <fullName evidence="6">Membrane protein YphA (DoxX/SURF4 family)</fullName>
    </submittedName>
</protein>
<comment type="caution">
    <text evidence="6">The sequence shown here is derived from an EMBL/GenBank/DDBJ whole genome shotgun (WGS) entry which is preliminary data.</text>
</comment>
<keyword evidence="4 5" id="KW-0472">Membrane</keyword>
<proteinExistence type="predicted"/>
<keyword evidence="2 5" id="KW-0812">Transmembrane</keyword>
<keyword evidence="3 5" id="KW-1133">Transmembrane helix</keyword>